<reference evidence="1 2" key="1">
    <citation type="journal article" date="2014" name="Nature">
        <title>An environmental bacterial taxon with a large and distinct metabolic repertoire.</title>
        <authorList>
            <person name="Wilson M.C."/>
            <person name="Mori T."/>
            <person name="Ruckert C."/>
            <person name="Uria A.R."/>
            <person name="Helf M.J."/>
            <person name="Takada K."/>
            <person name="Gernert C."/>
            <person name="Steffens U.A."/>
            <person name="Heycke N."/>
            <person name="Schmitt S."/>
            <person name="Rinke C."/>
            <person name="Helfrich E.J."/>
            <person name="Brachmann A.O."/>
            <person name="Gurgui C."/>
            <person name="Wakimoto T."/>
            <person name="Kracht M."/>
            <person name="Crusemann M."/>
            <person name="Hentschel U."/>
            <person name="Abe I."/>
            <person name="Matsunaga S."/>
            <person name="Kalinowski J."/>
            <person name="Takeyama H."/>
            <person name="Piel J."/>
        </authorList>
    </citation>
    <scope>NUCLEOTIDE SEQUENCE [LARGE SCALE GENOMIC DNA]</scope>
    <source>
        <strain evidence="2">TSY2</strain>
    </source>
</reference>
<proteinExistence type="predicted"/>
<dbReference type="Proteomes" id="UP000019140">
    <property type="component" value="Unassembled WGS sequence"/>
</dbReference>
<evidence type="ECO:0000313" key="1">
    <source>
        <dbReference type="EMBL" id="ETW97371.1"/>
    </source>
</evidence>
<dbReference type="HOGENOM" id="CLU_1955612_0_0_7"/>
<dbReference type="EMBL" id="AZHX01002070">
    <property type="protein sequence ID" value="ETW97371.1"/>
    <property type="molecule type" value="Genomic_DNA"/>
</dbReference>
<keyword evidence="2" id="KW-1185">Reference proteome</keyword>
<evidence type="ECO:0000313" key="2">
    <source>
        <dbReference type="Proteomes" id="UP000019140"/>
    </source>
</evidence>
<organism evidence="1 2">
    <name type="scientific">Candidatus Entotheonella gemina</name>
    <dbReference type="NCBI Taxonomy" id="1429439"/>
    <lineage>
        <taxon>Bacteria</taxon>
        <taxon>Pseudomonadati</taxon>
        <taxon>Nitrospinota/Tectimicrobiota group</taxon>
        <taxon>Candidatus Tectimicrobiota</taxon>
        <taxon>Candidatus Entotheonellia</taxon>
        <taxon>Candidatus Entotheonellales</taxon>
        <taxon>Candidatus Entotheonellaceae</taxon>
        <taxon>Candidatus Entotheonella</taxon>
    </lineage>
</organism>
<name>W4LJ67_9BACT</name>
<accession>W4LJ67</accession>
<sequence length="128" mass="14415">MRAQEGKFELGTILEMVSGIFDYIGKFQLLHSSTTGSRIKREVNSRRIILTYILWLIGMRIGKHTVASMVGQDALMNVLPIINTFSVPVSLGLVAPNVVWRFACCQQAVYSLIKVQQFSLSKITRKHC</sequence>
<dbReference type="AlphaFoldDB" id="W4LJ67"/>
<protein>
    <submittedName>
        <fullName evidence="1">Uncharacterized protein</fullName>
    </submittedName>
</protein>
<comment type="caution">
    <text evidence="1">The sequence shown here is derived from an EMBL/GenBank/DDBJ whole genome shotgun (WGS) entry which is preliminary data.</text>
</comment>
<gene>
    <name evidence="1" type="ORF">ETSY2_44740</name>
</gene>